<dbReference type="SUPFAM" id="SSF55874">
    <property type="entry name" value="ATPase domain of HSP90 chaperone/DNA topoisomerase II/histidine kinase"/>
    <property type="match status" value="2"/>
</dbReference>
<comment type="subcellular location">
    <subcellularLocation>
        <location evidence="8">Mitochondrion matrix</location>
    </subcellularLocation>
</comment>
<dbReference type="InterPro" id="IPR036784">
    <property type="entry name" value="AK/P_DHK_N_sf"/>
</dbReference>
<evidence type="ECO:0000256" key="3">
    <source>
        <dbReference type="ARBA" id="ARBA00022741"/>
    </source>
</evidence>
<name>A0A2A9MHV4_BESBE</name>
<feature type="region of interest" description="Disordered" evidence="9">
    <location>
        <begin position="191"/>
        <end position="210"/>
    </location>
</feature>
<dbReference type="OrthoDB" id="241648at2759"/>
<dbReference type="VEuPathDB" id="ToxoDB:BESB_040230"/>
<keyword evidence="6 8" id="KW-0496">Mitochondrion</keyword>
<feature type="region of interest" description="Disordered" evidence="9">
    <location>
        <begin position="435"/>
        <end position="488"/>
    </location>
</feature>
<feature type="compositionally biased region" description="Low complexity" evidence="9">
    <location>
        <begin position="447"/>
        <end position="464"/>
    </location>
</feature>
<evidence type="ECO:0000256" key="4">
    <source>
        <dbReference type="ARBA" id="ARBA00022777"/>
    </source>
</evidence>
<dbReference type="KEGG" id="bbes:BESB_040230"/>
<evidence type="ECO:0000256" key="7">
    <source>
        <dbReference type="ARBA" id="ARBA00048201"/>
    </source>
</evidence>
<dbReference type="GO" id="GO:0005759">
    <property type="term" value="C:mitochondrial matrix"/>
    <property type="evidence" value="ECO:0007669"/>
    <property type="project" value="UniProtKB-SubCell"/>
</dbReference>
<organism evidence="11 12">
    <name type="scientific">Besnoitia besnoiti</name>
    <name type="common">Apicomplexan protozoan</name>
    <dbReference type="NCBI Taxonomy" id="94643"/>
    <lineage>
        <taxon>Eukaryota</taxon>
        <taxon>Sar</taxon>
        <taxon>Alveolata</taxon>
        <taxon>Apicomplexa</taxon>
        <taxon>Conoidasida</taxon>
        <taxon>Coccidia</taxon>
        <taxon>Eucoccidiorida</taxon>
        <taxon>Eimeriorina</taxon>
        <taxon>Sarcocystidae</taxon>
        <taxon>Besnoitia</taxon>
    </lineage>
</organism>
<protein>
    <recommendedName>
        <fullName evidence="8">Protein-serine/threonine kinase</fullName>
        <ecNumber evidence="8">2.7.11.-</ecNumber>
    </recommendedName>
</protein>
<feature type="compositionally biased region" description="Pro residues" evidence="9">
    <location>
        <begin position="577"/>
        <end position="587"/>
    </location>
</feature>
<reference evidence="11 12" key="1">
    <citation type="submission" date="2017-09" db="EMBL/GenBank/DDBJ databases">
        <title>Genome sequencing of Besnoitia besnoiti strain Bb-Ger1.</title>
        <authorList>
            <person name="Schares G."/>
            <person name="Venepally P."/>
            <person name="Lorenzi H.A."/>
        </authorList>
    </citation>
    <scope>NUCLEOTIDE SEQUENCE [LARGE SCALE GENOMIC DNA]</scope>
    <source>
        <strain evidence="11 12">Bb-Ger1</strain>
    </source>
</reference>
<dbReference type="AlphaFoldDB" id="A0A2A9MHV4"/>
<feature type="region of interest" description="Disordered" evidence="9">
    <location>
        <begin position="788"/>
        <end position="821"/>
    </location>
</feature>
<evidence type="ECO:0000256" key="9">
    <source>
        <dbReference type="SAM" id="MobiDB-lite"/>
    </source>
</evidence>
<feature type="compositionally biased region" description="Polar residues" evidence="9">
    <location>
        <begin position="730"/>
        <end position="740"/>
    </location>
</feature>
<keyword evidence="2 8" id="KW-0808">Transferase</keyword>
<gene>
    <name evidence="11" type="ORF">BESB_040230</name>
</gene>
<feature type="compositionally biased region" description="Basic and acidic residues" evidence="9">
    <location>
        <begin position="692"/>
        <end position="705"/>
    </location>
</feature>
<dbReference type="GeneID" id="40309004"/>
<evidence type="ECO:0000256" key="2">
    <source>
        <dbReference type="ARBA" id="ARBA00022679"/>
    </source>
</evidence>
<dbReference type="GO" id="GO:0004740">
    <property type="term" value="F:pyruvate dehydrogenase (acetyl-transferring) kinase activity"/>
    <property type="evidence" value="ECO:0007669"/>
    <property type="project" value="UniProtKB-EC"/>
</dbReference>
<sequence>MLSPPLGTCRPSPLAASALRGAEKMRRIHSSSGPSLGGDRLSSLLRRMRRRSPFCLPEPAAPSFRSQASAAAYAWPAAPSSPRGATALGSVSCYFSPLLLPASVSGSGRRVAFFSHATLAASSGLLKRTGEMRKAQTCAFSTGSGGSQVVLSKERHNQLLMAEITEFAMRPCRPLTLQEIAYLKGPHMPPHAFPSGSTPDRSVLPAPSPESVLPASALPAAVEGSEAAGEDNSVELFLSVELPVRFASRIKQIEAVPLFNQEQLIMQVRQLYVESFKQLRMCTWTSKEEFAKLLKNLKRRHAPIAPLLVTGMRNLKRRWPHIFTDGFVDDFLDSFFLSRIGTEMLTSAYLSPKGIVDSECDPMQVIKKAAGDAERLCHYHYGCCPRVMIWNHERARFACVPQYLYYILFELFKNAMRATVERFGGKGVHRWHSCASAGDASPRGPRAQRVQSASSQQPASATAAGKEDETNGWAPRRSAGTWHSSDSLSGAEECEYDGSCVFFGRPPHYETRITETDTKLPPIQIVVSGDDRVIAIKMSDQGGGVGQESIAKIWSYMYTTARPVEIGVSQPPTTLAAPPPHETPFSPPTVGSLDAAPPTIPGAAVVSSPSGADSSGPRDPAPGPAGFPRALGSTTAAGRDGRPGALADDSVWAQWSSRPSCATAGREATPAGPPGAAPPSSGMRQPLAAGAEARDVRSAAEESRAALDGPAGGSDGPGDRTQGPAAPPTGSGSMGQSTPQVSPLAGFGCGLPLSRLYASYLGGRLEILSLPFHGSDAYLYLNRIGDKERMPPDSFPHVGPRASRGPLRSREELDLLGLPRD</sequence>
<dbReference type="InterPro" id="IPR018955">
    <property type="entry name" value="BCDHK/PDK_N"/>
</dbReference>
<keyword evidence="4 8" id="KW-0418">Kinase</keyword>
<dbReference type="InterPro" id="IPR036890">
    <property type="entry name" value="HATPase_C_sf"/>
</dbReference>
<evidence type="ECO:0000256" key="8">
    <source>
        <dbReference type="RuleBase" id="RU366032"/>
    </source>
</evidence>
<keyword evidence="5 8" id="KW-0067">ATP-binding</keyword>
<dbReference type="Proteomes" id="UP000224006">
    <property type="component" value="Chromosome II"/>
</dbReference>
<keyword evidence="11" id="KW-0670">Pyruvate</keyword>
<dbReference type="GO" id="GO:0010906">
    <property type="term" value="P:regulation of glucose metabolic process"/>
    <property type="evidence" value="ECO:0007669"/>
    <property type="project" value="TreeGrafter"/>
</dbReference>
<keyword evidence="12" id="KW-1185">Reference proteome</keyword>
<comment type="similarity">
    <text evidence="1 8">Belongs to the PDK/BCKDK protein kinase family.</text>
</comment>
<dbReference type="PANTHER" id="PTHR11947:SF3">
    <property type="entry name" value="[PYRUVATE DEHYDROGENASE (ACETYL-TRANSFERRING)] KINASE, MITOCHONDRIAL"/>
    <property type="match status" value="1"/>
</dbReference>
<dbReference type="EC" id="2.7.11.-" evidence="8"/>
<keyword evidence="3 8" id="KW-0547">Nucleotide-binding</keyword>
<evidence type="ECO:0000313" key="11">
    <source>
        <dbReference type="EMBL" id="PFH37565.1"/>
    </source>
</evidence>
<dbReference type="GO" id="GO:0005524">
    <property type="term" value="F:ATP binding"/>
    <property type="evidence" value="ECO:0007669"/>
    <property type="project" value="UniProtKB-UniRule"/>
</dbReference>
<dbReference type="STRING" id="94643.A0A2A9MHV4"/>
<dbReference type="InterPro" id="IPR039028">
    <property type="entry name" value="BCKD/PDK"/>
</dbReference>
<comment type="catalytic activity">
    <reaction evidence="7">
        <text>L-seryl-[pyruvate dehydrogenase E1 alpha subunit] + ATP = O-phospho-L-seryl-[pyruvate dehydrogenase E1 alpha subunit] + ADP + H(+)</text>
        <dbReference type="Rhea" id="RHEA:23052"/>
        <dbReference type="Rhea" id="RHEA-COMP:13689"/>
        <dbReference type="Rhea" id="RHEA-COMP:13690"/>
        <dbReference type="ChEBI" id="CHEBI:15378"/>
        <dbReference type="ChEBI" id="CHEBI:29999"/>
        <dbReference type="ChEBI" id="CHEBI:30616"/>
        <dbReference type="ChEBI" id="CHEBI:83421"/>
        <dbReference type="ChEBI" id="CHEBI:456216"/>
        <dbReference type="EC" id="2.7.11.2"/>
    </reaction>
</comment>
<evidence type="ECO:0000256" key="6">
    <source>
        <dbReference type="ARBA" id="ARBA00023128"/>
    </source>
</evidence>
<evidence type="ECO:0000256" key="5">
    <source>
        <dbReference type="ARBA" id="ARBA00022840"/>
    </source>
</evidence>
<feature type="domain" description="Branched-chain alpha-ketoacid dehydrogenase kinase/Pyruvate dehydrogenase kinase N-terminal" evidence="10">
    <location>
        <begin position="237"/>
        <end position="350"/>
    </location>
</feature>
<dbReference type="Pfam" id="PF10436">
    <property type="entry name" value="BCDHK_Adom3"/>
    <property type="match status" value="1"/>
</dbReference>
<dbReference type="Gene3D" id="1.20.140.20">
    <property type="entry name" value="Alpha-ketoacid/pyruvate dehydrogenase kinase, N-terminal domain"/>
    <property type="match status" value="1"/>
</dbReference>
<dbReference type="SUPFAM" id="SSF69012">
    <property type="entry name" value="alpha-ketoacid dehydrogenase kinase, N-terminal domain"/>
    <property type="match status" value="1"/>
</dbReference>
<dbReference type="Gene3D" id="3.30.565.10">
    <property type="entry name" value="Histidine kinase-like ATPase, C-terminal domain"/>
    <property type="match status" value="1"/>
</dbReference>
<dbReference type="PANTHER" id="PTHR11947">
    <property type="entry name" value="PYRUVATE DEHYDROGENASE KINASE"/>
    <property type="match status" value="1"/>
</dbReference>
<feature type="region of interest" description="Disordered" evidence="9">
    <location>
        <begin position="569"/>
        <end position="740"/>
    </location>
</feature>
<comment type="caution">
    <text evidence="11">The sequence shown here is derived from an EMBL/GenBank/DDBJ whole genome shotgun (WGS) entry which is preliminary data.</text>
</comment>
<dbReference type="RefSeq" id="XP_029221574.1">
    <property type="nucleotide sequence ID" value="XM_029362609.1"/>
</dbReference>
<evidence type="ECO:0000256" key="1">
    <source>
        <dbReference type="ARBA" id="ARBA00006155"/>
    </source>
</evidence>
<evidence type="ECO:0000313" key="12">
    <source>
        <dbReference type="Proteomes" id="UP000224006"/>
    </source>
</evidence>
<accession>A0A2A9MHV4</accession>
<dbReference type="EMBL" id="NWUJ01000002">
    <property type="protein sequence ID" value="PFH37565.1"/>
    <property type="molecule type" value="Genomic_DNA"/>
</dbReference>
<proteinExistence type="inferred from homology"/>
<evidence type="ECO:0000259" key="10">
    <source>
        <dbReference type="Pfam" id="PF10436"/>
    </source>
</evidence>
<feature type="compositionally biased region" description="Basic and acidic residues" evidence="9">
    <location>
        <begin position="808"/>
        <end position="821"/>
    </location>
</feature>